<comment type="caution">
    <text evidence="1">The sequence shown here is derived from an EMBL/GenBank/DDBJ whole genome shotgun (WGS) entry which is preliminary data.</text>
</comment>
<evidence type="ECO:0008006" key="2">
    <source>
        <dbReference type="Google" id="ProtNLM"/>
    </source>
</evidence>
<protein>
    <recommendedName>
        <fullName evidence="2">Nucleotidyl transferase AbiEii/AbiGii toxin family protein</fullName>
    </recommendedName>
</protein>
<dbReference type="Gene3D" id="3.10.450.620">
    <property type="entry name" value="JHP933, nucleotidyltransferase-like core domain"/>
    <property type="match status" value="1"/>
</dbReference>
<name>A0A0F9I8B8_9ZZZZ</name>
<reference evidence="1" key="1">
    <citation type="journal article" date="2015" name="Nature">
        <title>Complex archaea that bridge the gap between prokaryotes and eukaryotes.</title>
        <authorList>
            <person name="Spang A."/>
            <person name="Saw J.H."/>
            <person name="Jorgensen S.L."/>
            <person name="Zaremba-Niedzwiedzka K."/>
            <person name="Martijn J."/>
            <person name="Lind A.E."/>
            <person name="van Eijk R."/>
            <person name="Schleper C."/>
            <person name="Guy L."/>
            <person name="Ettema T.J."/>
        </authorList>
    </citation>
    <scope>NUCLEOTIDE SEQUENCE</scope>
</reference>
<evidence type="ECO:0000313" key="1">
    <source>
        <dbReference type="EMBL" id="KKM23777.1"/>
    </source>
</evidence>
<dbReference type="Pfam" id="PF08843">
    <property type="entry name" value="AbiEii"/>
    <property type="match status" value="1"/>
</dbReference>
<dbReference type="EMBL" id="LAZR01013055">
    <property type="protein sequence ID" value="KKM23777.1"/>
    <property type="molecule type" value="Genomic_DNA"/>
</dbReference>
<dbReference type="InterPro" id="IPR014942">
    <property type="entry name" value="AbiEii"/>
</dbReference>
<dbReference type="AlphaFoldDB" id="A0A0F9I8B8"/>
<sequence>MLSLEQIENYYPELLRVFKKNLLREYLQYKILEIIFNTDYADKLSFIGGTSIRIVHNINRFSEDLDFDNFDLNETDFKKIIETVKKKLELEGYKVEVNDKSKKSLSWSVKFLNVLYQSKISGHKEQKVHIKLQTEPHKFYYRPNKFLLNKFEVFTQINAAPMDILLAMKIYAIFNRKRDMGRDFYDTIFLFGKTKPNYDYLKFKVGIENVEQLKIKLLEKSKELNFKLLADDVRPYLINTEDSKKVLLFPEFIKTLS</sequence>
<gene>
    <name evidence="1" type="ORF">LCGC14_1611770</name>
</gene>
<organism evidence="1">
    <name type="scientific">marine sediment metagenome</name>
    <dbReference type="NCBI Taxonomy" id="412755"/>
    <lineage>
        <taxon>unclassified sequences</taxon>
        <taxon>metagenomes</taxon>
        <taxon>ecological metagenomes</taxon>
    </lineage>
</organism>
<accession>A0A0F9I8B8</accession>
<proteinExistence type="predicted"/>